<keyword evidence="1 2" id="KW-0472">Membrane</keyword>
<dbReference type="EMBL" id="JAIMJA010000012">
    <property type="protein sequence ID" value="MCE2595711.1"/>
    <property type="molecule type" value="Genomic_DNA"/>
</dbReference>
<comment type="subcellular location">
    <subcellularLocation>
        <location evidence="1">Cell inner membrane</location>
        <topology evidence="1">Multi-pass membrane protein</topology>
    </subcellularLocation>
</comment>
<dbReference type="Pfam" id="PF04304">
    <property type="entry name" value="DUF454"/>
    <property type="match status" value="1"/>
</dbReference>
<gene>
    <name evidence="3" type="ORF">K6Y31_12900</name>
</gene>
<feature type="transmembrane region" description="Helical" evidence="2">
    <location>
        <begin position="6"/>
        <end position="39"/>
    </location>
</feature>
<evidence type="ECO:0000313" key="3">
    <source>
        <dbReference type="EMBL" id="MCE2595711.1"/>
    </source>
</evidence>
<proteinExistence type="predicted"/>
<protein>
    <recommendedName>
        <fullName evidence="1">Inner membrane protein</fullName>
    </recommendedName>
</protein>
<dbReference type="InterPro" id="IPR007401">
    <property type="entry name" value="DUF454"/>
</dbReference>
<feature type="transmembrane region" description="Helical" evidence="2">
    <location>
        <begin position="100"/>
        <end position="116"/>
    </location>
</feature>
<evidence type="ECO:0000256" key="1">
    <source>
        <dbReference type="PIRNR" id="PIRNR016789"/>
    </source>
</evidence>
<keyword evidence="1" id="KW-1003">Cell membrane</keyword>
<name>A0ABS8W9M0_9GAMM</name>
<reference evidence="3 4" key="1">
    <citation type="journal article" date="2022" name="Environ. Microbiol. Rep.">
        <title>Eco-phylogenetic analyses reveal divergent evolution of vitamin B12 metabolism in the marine bacterial family 'Psychromonadaceae'.</title>
        <authorList>
            <person name="Jin X."/>
            <person name="Yang Y."/>
            <person name="Cao H."/>
            <person name="Gao B."/>
            <person name="Zhao Z."/>
        </authorList>
    </citation>
    <scope>NUCLEOTIDE SEQUENCE [LARGE SCALE GENOMIC DNA]</scope>
    <source>
        <strain evidence="3 4">MKS20</strain>
    </source>
</reference>
<dbReference type="PANTHER" id="PTHR35813">
    <property type="entry name" value="INNER MEMBRANE PROTEIN YBAN"/>
    <property type="match status" value="1"/>
</dbReference>
<accession>A0ABS8W9M0</accession>
<sequence>MLKRPFYFVLGSLAFVLGLIGIPLPVLPTTPFILLAAFCFAKSSPRFHQALLNHQWFGPMIHNWQKNRSIAKPTKQKALLMMSCAFCISIYWAPLLWIKALLLVCFLCLFFWMLRLKET</sequence>
<evidence type="ECO:0000313" key="4">
    <source>
        <dbReference type="Proteomes" id="UP001201273"/>
    </source>
</evidence>
<dbReference type="PANTHER" id="PTHR35813:SF1">
    <property type="entry name" value="INNER MEMBRANE PROTEIN YBAN"/>
    <property type="match status" value="1"/>
</dbReference>
<dbReference type="PIRSF" id="PIRSF016789">
    <property type="entry name" value="DUF454"/>
    <property type="match status" value="1"/>
</dbReference>
<evidence type="ECO:0000256" key="2">
    <source>
        <dbReference type="SAM" id="Phobius"/>
    </source>
</evidence>
<organism evidence="3 4">
    <name type="scientific">Motilimonas cestriensis</name>
    <dbReference type="NCBI Taxonomy" id="2742685"/>
    <lineage>
        <taxon>Bacteria</taxon>
        <taxon>Pseudomonadati</taxon>
        <taxon>Pseudomonadota</taxon>
        <taxon>Gammaproteobacteria</taxon>
        <taxon>Alteromonadales</taxon>
        <taxon>Alteromonadales genera incertae sedis</taxon>
        <taxon>Motilimonas</taxon>
    </lineage>
</organism>
<keyword evidence="1" id="KW-0997">Cell inner membrane</keyword>
<dbReference type="Proteomes" id="UP001201273">
    <property type="component" value="Unassembled WGS sequence"/>
</dbReference>
<keyword evidence="4" id="KW-1185">Reference proteome</keyword>
<keyword evidence="2" id="KW-0812">Transmembrane</keyword>
<comment type="caution">
    <text evidence="3">The sequence shown here is derived from an EMBL/GenBank/DDBJ whole genome shotgun (WGS) entry which is preliminary data.</text>
</comment>
<keyword evidence="2" id="KW-1133">Transmembrane helix</keyword>